<reference evidence="2 5" key="2">
    <citation type="submission" date="2020-08" db="EMBL/GenBank/DDBJ databases">
        <title>Genomic Encyclopedia of Type Strains, Phase IV (KMG-IV): sequencing the most valuable type-strain genomes for metagenomic binning, comparative biology and taxonomic classification.</title>
        <authorList>
            <person name="Goeker M."/>
        </authorList>
    </citation>
    <scope>NUCLEOTIDE SEQUENCE [LARGE SCALE GENOMIC DNA]</scope>
    <source>
        <strain evidence="2 5">DSM 11525</strain>
    </source>
</reference>
<keyword evidence="4" id="KW-1185">Reference proteome</keyword>
<evidence type="ECO:0000313" key="5">
    <source>
        <dbReference type="Proteomes" id="UP000563601"/>
    </source>
</evidence>
<name>A0A6P1TD82_9GAMM</name>
<dbReference type="EMBL" id="JACHHR010000003">
    <property type="protein sequence ID" value="MBB5212310.1"/>
    <property type="molecule type" value="Genomic_DNA"/>
</dbReference>
<protein>
    <submittedName>
        <fullName evidence="2">O-methyltransferase YrrM</fullName>
    </submittedName>
</protein>
<accession>A0A6P1TD82</accession>
<dbReference type="Gene3D" id="3.40.50.150">
    <property type="entry name" value="Vaccinia Virus protein VP39"/>
    <property type="match status" value="1"/>
</dbReference>
<keyword evidence="1" id="KW-0175">Coiled coil</keyword>
<dbReference type="InterPro" id="IPR029063">
    <property type="entry name" value="SAM-dependent_MTases_sf"/>
</dbReference>
<evidence type="ECO:0000313" key="3">
    <source>
        <dbReference type="EMBL" id="QHQ39957.1"/>
    </source>
</evidence>
<evidence type="ECO:0000313" key="4">
    <source>
        <dbReference type="Proteomes" id="UP000464675"/>
    </source>
</evidence>
<dbReference type="EMBL" id="CP047491">
    <property type="protein sequence ID" value="QHQ39957.1"/>
    <property type="molecule type" value="Genomic_DNA"/>
</dbReference>
<gene>
    <name evidence="3" type="ORF">GTQ55_13830</name>
    <name evidence="2" type="ORF">HNQ53_002535</name>
</gene>
<feature type="coiled-coil region" evidence="1">
    <location>
        <begin position="3"/>
        <end position="41"/>
    </location>
</feature>
<proteinExistence type="predicted"/>
<reference evidence="3 4" key="1">
    <citation type="submission" date="2020-01" db="EMBL/GenBank/DDBJ databases">
        <title>The possibility of degradation of plastic by Microbulbifer hydrolyticus IRE-31.</title>
        <authorList>
            <person name="Liu L."/>
        </authorList>
    </citation>
    <scope>NUCLEOTIDE SEQUENCE [LARGE SCALE GENOMIC DNA]</scope>
    <source>
        <strain evidence="3 4">IRE-31</strain>
    </source>
</reference>
<dbReference type="SUPFAM" id="SSF53335">
    <property type="entry name" value="S-adenosyl-L-methionine-dependent methyltransferases"/>
    <property type="match status" value="1"/>
</dbReference>
<dbReference type="AlphaFoldDB" id="A0A6P1TD82"/>
<sequence>MEVKDGNEELKNLIIQLKAQIEQERTERKDLECKITRLFSESLDAQRQDAKAFKHSIESAIQRSVANSVKQIEAFIGIQDFFQTGEPALNFHGWPISSDVAQYLVEVVSTERPDLVLEFGSGTSTVLFAKAMKALADSRNRGAGENQKECSPKVITFEHHDDYLKKTADILASHGVQAFVDLVHAPLVEQTVDSESYIFYDCSQKLFEMAALDKGIKQKVVVLIDGPPGATCDNARYPALPVLLDYMAGHEIFVILDDYDRPEEHEIVEKWKALLDKREIPYSFQRLPFEKGAALLKIN</sequence>
<dbReference type="Proteomes" id="UP000464675">
    <property type="component" value="Chromosome"/>
</dbReference>
<organism evidence="2 5">
    <name type="scientific">Microbulbifer hydrolyticus</name>
    <dbReference type="NCBI Taxonomy" id="48074"/>
    <lineage>
        <taxon>Bacteria</taxon>
        <taxon>Pseudomonadati</taxon>
        <taxon>Pseudomonadota</taxon>
        <taxon>Gammaproteobacteria</taxon>
        <taxon>Cellvibrionales</taxon>
        <taxon>Microbulbiferaceae</taxon>
        <taxon>Microbulbifer</taxon>
    </lineage>
</organism>
<dbReference type="RefSeq" id="WP_161859269.1">
    <property type="nucleotide sequence ID" value="NZ_CP047491.1"/>
</dbReference>
<evidence type="ECO:0000313" key="2">
    <source>
        <dbReference type="EMBL" id="MBB5212310.1"/>
    </source>
</evidence>
<evidence type="ECO:0000256" key="1">
    <source>
        <dbReference type="SAM" id="Coils"/>
    </source>
</evidence>
<dbReference type="Proteomes" id="UP000563601">
    <property type="component" value="Unassembled WGS sequence"/>
</dbReference>
<dbReference type="OrthoDB" id="823440at2"/>